<dbReference type="AlphaFoldDB" id="A0A9P1CEC0"/>
<gene>
    <name evidence="3" type="ORF">C1SCF055_LOCUS15847</name>
</gene>
<reference evidence="4 5" key="2">
    <citation type="submission" date="2024-05" db="EMBL/GenBank/DDBJ databases">
        <authorList>
            <person name="Chen Y."/>
            <person name="Shah S."/>
            <person name="Dougan E. K."/>
            <person name="Thang M."/>
            <person name="Chan C."/>
        </authorList>
    </citation>
    <scope>NUCLEOTIDE SEQUENCE [LARGE SCALE GENOMIC DNA]</scope>
</reference>
<dbReference type="SUPFAM" id="SSF52540">
    <property type="entry name" value="P-loop containing nucleoside triphosphate hydrolases"/>
    <property type="match status" value="1"/>
</dbReference>
<feature type="domain" description="G" evidence="2">
    <location>
        <begin position="24"/>
        <end position="154"/>
    </location>
</feature>
<dbReference type="Gene3D" id="3.40.50.300">
    <property type="entry name" value="P-loop containing nucleotide triphosphate hydrolases"/>
    <property type="match status" value="1"/>
</dbReference>
<name>A0A9P1CEC0_9DINO</name>
<evidence type="ECO:0000313" key="4">
    <source>
        <dbReference type="EMBL" id="CAL4776033.1"/>
    </source>
</evidence>
<dbReference type="EMBL" id="CAMXCT020001294">
    <property type="protein sequence ID" value="CAL1142096.1"/>
    <property type="molecule type" value="Genomic_DNA"/>
</dbReference>
<keyword evidence="5" id="KW-1185">Reference proteome</keyword>
<proteinExistence type="predicted"/>
<dbReference type="GO" id="GO:0005525">
    <property type="term" value="F:GTP binding"/>
    <property type="evidence" value="ECO:0007669"/>
    <property type="project" value="InterPro"/>
</dbReference>
<dbReference type="Proteomes" id="UP001152797">
    <property type="component" value="Unassembled WGS sequence"/>
</dbReference>
<dbReference type="InterPro" id="IPR006073">
    <property type="entry name" value="GTP-bd"/>
</dbReference>
<evidence type="ECO:0000259" key="2">
    <source>
        <dbReference type="Pfam" id="PF01926"/>
    </source>
</evidence>
<evidence type="ECO:0000313" key="5">
    <source>
        <dbReference type="Proteomes" id="UP001152797"/>
    </source>
</evidence>
<keyword evidence="1" id="KW-1133">Transmembrane helix</keyword>
<dbReference type="OrthoDB" id="9984778at2759"/>
<evidence type="ECO:0000256" key="1">
    <source>
        <dbReference type="SAM" id="Phobius"/>
    </source>
</evidence>
<keyword evidence="1" id="KW-0472">Membrane</keyword>
<comment type="caution">
    <text evidence="3">The sequence shown here is derived from an EMBL/GenBank/DDBJ whole genome shotgun (WGS) entry which is preliminary data.</text>
</comment>
<dbReference type="EMBL" id="CAMXCT030001294">
    <property type="protein sequence ID" value="CAL4776033.1"/>
    <property type="molecule type" value="Genomic_DNA"/>
</dbReference>
<dbReference type="InterPro" id="IPR027417">
    <property type="entry name" value="P-loop_NTPase"/>
</dbReference>
<protein>
    <submittedName>
        <fullName evidence="4">Dynamin family protein</fullName>
    </submittedName>
</protein>
<evidence type="ECO:0000313" key="3">
    <source>
        <dbReference type="EMBL" id="CAI3988721.1"/>
    </source>
</evidence>
<dbReference type="EMBL" id="CAMXCT010001294">
    <property type="protein sequence ID" value="CAI3988721.1"/>
    <property type="molecule type" value="Genomic_DNA"/>
</dbReference>
<feature type="transmembrane region" description="Helical" evidence="1">
    <location>
        <begin position="414"/>
        <end position="438"/>
    </location>
</feature>
<sequence>MTSFTELRAKLQDVCQSCDQKDRLILAGSGNVGKSTIANAFLGGGKFWPTARFCMTSRICEAHYDAASDGTSIDKEMVQENTSSEPLQVWHPSPLLKPDVILVDLPGLDQKEEYMERLVKYMNSHSASSVVLLYVIDVKNKICNPDRQFLEKLMKSPWQNLSQGLGFLVNKCDVGGDTNVANSDEEVPDYPKLIADITKETQNYCTPTVMDLSMKNKKENNPAAIQKWQKVEAYAHNALTKLKGKRLIQILLSLERIMDMLRLAVQDDEHLRGEIEKREKHLLLAEDKVKQVTDDKDEWVRRRAEEIKQTLKERQEGHLDAILQASVPHYNCRVAEAFGLREVDTVIHDRIQVMVANDIQLSAGTSLPIADAVAGISAVTGLIYAVGFVVAAAATDGVVGLLAATIMFPVTVMAGGVAGMVVVLPFAIIGAVIPMTLVDKSYVRDRFTKIYKKVMKEYPDKCAKHEHDSIVGQTKTVLQAQRESLQHLQKEAGTRGFLDDEFKAECSELQEKYGSLTKRCNTMLDLFLK</sequence>
<organism evidence="3">
    <name type="scientific">Cladocopium goreaui</name>
    <dbReference type="NCBI Taxonomy" id="2562237"/>
    <lineage>
        <taxon>Eukaryota</taxon>
        <taxon>Sar</taxon>
        <taxon>Alveolata</taxon>
        <taxon>Dinophyceae</taxon>
        <taxon>Suessiales</taxon>
        <taxon>Symbiodiniaceae</taxon>
        <taxon>Cladocopium</taxon>
    </lineage>
</organism>
<reference evidence="3" key="1">
    <citation type="submission" date="2022-10" db="EMBL/GenBank/DDBJ databases">
        <authorList>
            <person name="Chen Y."/>
            <person name="Dougan E. K."/>
            <person name="Chan C."/>
            <person name="Rhodes N."/>
            <person name="Thang M."/>
        </authorList>
    </citation>
    <scope>NUCLEOTIDE SEQUENCE</scope>
</reference>
<keyword evidence="1" id="KW-0812">Transmembrane</keyword>
<dbReference type="Pfam" id="PF01926">
    <property type="entry name" value="MMR_HSR1"/>
    <property type="match status" value="1"/>
</dbReference>
<accession>A0A9P1CEC0</accession>